<dbReference type="AlphaFoldDB" id="A0A1R2BYR0"/>
<keyword evidence="1" id="KW-0175">Coiled coil</keyword>
<name>A0A1R2BYR0_9CILI</name>
<accession>A0A1R2BYR0</accession>
<gene>
    <name evidence="2" type="ORF">SteCoe_17519</name>
</gene>
<sequence>MQKRIINNFSEPKTSKPRIQTERIPSYIKKSTSTCLLPLSGLPLIKDSSTPIGSNKFIKFVEEVKIYEKHQPNSKSQNLLTPISKDDDCKIRLKSPTFTSHTENKAKLITENQIKTINPTINNTLHINLEPSTFRKYSEDIQYSESETITPQSDKKNISVANIKTFEDESPKDTDTIENLKSQLQNMELKCSKLEILYQNDTNSLKKDIEKIRNENKRLMTENESLKSKVEKTNKACEEQMKLNQNKSLTYNKESLELQEILAEKNYEITQLGDLLKKNQIEKRDKEDIIRNLQTQIKSLQDDNKNQNDSYLNIQKVLKNINSEYDKEKMKFSKYQERFQKYKELRENYKVLEEKLKETTNCMNFVNGNLKDTQISFTQYKQKAEETEQLLKEQIAKLQISSQDSINFNWNREKAKLRKNLTLVGMPQMKNSDQNSSQINTKILSLENQLLESNQQIAKMARDIQYYKQIVEEKNKFIQYIENKTLVDLNPQVENREKSLDQFISCRN</sequence>
<evidence type="ECO:0000313" key="2">
    <source>
        <dbReference type="EMBL" id="OMJ81928.1"/>
    </source>
</evidence>
<feature type="coiled-coil region" evidence="1">
    <location>
        <begin position="177"/>
        <end position="243"/>
    </location>
</feature>
<protein>
    <submittedName>
        <fullName evidence="2">Uncharacterized protein</fullName>
    </submittedName>
</protein>
<reference evidence="2 3" key="1">
    <citation type="submission" date="2016-11" db="EMBL/GenBank/DDBJ databases">
        <title>The macronuclear genome of Stentor coeruleus: a giant cell with tiny introns.</title>
        <authorList>
            <person name="Slabodnick M."/>
            <person name="Ruby J.G."/>
            <person name="Reiff S.B."/>
            <person name="Swart E.C."/>
            <person name="Gosai S."/>
            <person name="Prabakaran S."/>
            <person name="Witkowska E."/>
            <person name="Larue G.E."/>
            <person name="Fisher S."/>
            <person name="Freeman R.M."/>
            <person name="Gunawardena J."/>
            <person name="Chu W."/>
            <person name="Stover N.A."/>
            <person name="Gregory B.D."/>
            <person name="Nowacki M."/>
            <person name="Derisi J."/>
            <person name="Roy S.W."/>
            <person name="Marshall W.F."/>
            <person name="Sood P."/>
        </authorList>
    </citation>
    <scope>NUCLEOTIDE SEQUENCE [LARGE SCALE GENOMIC DNA]</scope>
    <source>
        <strain evidence="2">WM001</strain>
    </source>
</reference>
<evidence type="ECO:0000313" key="3">
    <source>
        <dbReference type="Proteomes" id="UP000187209"/>
    </source>
</evidence>
<feature type="coiled-coil region" evidence="1">
    <location>
        <begin position="276"/>
        <end position="401"/>
    </location>
</feature>
<organism evidence="2 3">
    <name type="scientific">Stentor coeruleus</name>
    <dbReference type="NCBI Taxonomy" id="5963"/>
    <lineage>
        <taxon>Eukaryota</taxon>
        <taxon>Sar</taxon>
        <taxon>Alveolata</taxon>
        <taxon>Ciliophora</taxon>
        <taxon>Postciliodesmatophora</taxon>
        <taxon>Heterotrichea</taxon>
        <taxon>Heterotrichida</taxon>
        <taxon>Stentoridae</taxon>
        <taxon>Stentor</taxon>
    </lineage>
</organism>
<dbReference type="EMBL" id="MPUH01000361">
    <property type="protein sequence ID" value="OMJ81928.1"/>
    <property type="molecule type" value="Genomic_DNA"/>
</dbReference>
<evidence type="ECO:0000256" key="1">
    <source>
        <dbReference type="SAM" id="Coils"/>
    </source>
</evidence>
<proteinExistence type="predicted"/>
<comment type="caution">
    <text evidence="2">The sequence shown here is derived from an EMBL/GenBank/DDBJ whole genome shotgun (WGS) entry which is preliminary data.</text>
</comment>
<keyword evidence="3" id="KW-1185">Reference proteome</keyword>
<dbReference type="Proteomes" id="UP000187209">
    <property type="component" value="Unassembled WGS sequence"/>
</dbReference>